<reference evidence="8 9" key="1">
    <citation type="journal article" date="2018" name="Sci. Adv.">
        <title>Multi-heme cytochromes provide a pathway for survival in energy-limited environments.</title>
        <authorList>
            <person name="Deng X."/>
            <person name="Dohmae N."/>
            <person name="Nealson K.H."/>
            <person name="Hashimoto K."/>
            <person name="Okamoto A."/>
        </authorList>
    </citation>
    <scope>NUCLEOTIDE SEQUENCE [LARGE SCALE GENOMIC DNA]</scope>
    <source>
        <strain evidence="8 9">IS5</strain>
    </source>
</reference>
<evidence type="ECO:0000256" key="4">
    <source>
        <dbReference type="ARBA" id="ARBA00022982"/>
    </source>
</evidence>
<feature type="domain" description="Class III cytochrome C" evidence="7">
    <location>
        <begin position="38"/>
        <end position="117"/>
    </location>
</feature>
<name>A0A2Z6AU87_9BACT</name>
<dbReference type="Proteomes" id="UP000269883">
    <property type="component" value="Chromosome"/>
</dbReference>
<sequence length="128" mass="14191">MAMRWVRFCLMTGFVVLVLMLAVLVEAHIFGLDQSCNNFDHEQHQQQMDQDCSACHHRVFEGEEPAACSSAGCHDDLKVRAGVESKYVMIHAADSSYSCIGCHANVGSGPDECGECHRNPRGGRHNRK</sequence>
<feature type="binding site" description="axial binding residue" evidence="6">
    <location>
        <position position="113"/>
    </location>
    <ligand>
        <name>heme c</name>
        <dbReference type="ChEBI" id="CHEBI:61717"/>
        <label>1</label>
    </ligand>
    <ligandPart>
        <name>Fe</name>
        <dbReference type="ChEBI" id="CHEBI:18248"/>
    </ligandPart>
</feature>
<keyword evidence="3 6" id="KW-0479">Metal-binding</keyword>
<evidence type="ECO:0000256" key="2">
    <source>
        <dbReference type="ARBA" id="ARBA00022617"/>
    </source>
</evidence>
<keyword evidence="5 6" id="KW-0408">Iron</keyword>
<feature type="binding site" description="axial binding residue" evidence="6">
    <location>
        <position position="55"/>
    </location>
    <ligand>
        <name>heme c</name>
        <dbReference type="ChEBI" id="CHEBI:61717"/>
        <label>1</label>
    </ligand>
    <ligandPart>
        <name>Fe</name>
        <dbReference type="ChEBI" id="CHEBI:18248"/>
    </ligandPart>
</feature>
<dbReference type="RefSeq" id="WP_126375599.1">
    <property type="nucleotide sequence ID" value="NZ_AP017378.1"/>
</dbReference>
<feature type="binding site" description="axial binding residue" evidence="6">
    <location>
        <position position="41"/>
    </location>
    <ligand>
        <name>heme c</name>
        <dbReference type="ChEBI" id="CHEBI:61717"/>
        <label>1</label>
    </ligand>
    <ligandPart>
        <name>Fe</name>
        <dbReference type="ChEBI" id="CHEBI:18248"/>
    </ligandPart>
</feature>
<protein>
    <submittedName>
        <fullName evidence="8">Cytochrome c3</fullName>
    </submittedName>
</protein>
<feature type="binding site" description="axial binding residue" evidence="6">
    <location>
        <position position="116"/>
    </location>
    <ligand>
        <name>heme c</name>
        <dbReference type="ChEBI" id="CHEBI:61717"/>
        <label>1</label>
    </ligand>
    <ligandPart>
        <name>Fe</name>
        <dbReference type="ChEBI" id="CHEBI:18248"/>
    </ligandPart>
</feature>
<organism evidence="8 9">
    <name type="scientific">Desulfovibrio ferrophilus</name>
    <dbReference type="NCBI Taxonomy" id="241368"/>
    <lineage>
        <taxon>Bacteria</taxon>
        <taxon>Pseudomonadati</taxon>
        <taxon>Thermodesulfobacteriota</taxon>
        <taxon>Desulfovibrionia</taxon>
        <taxon>Desulfovibrionales</taxon>
        <taxon>Desulfovibrionaceae</taxon>
        <taxon>Desulfovibrio</taxon>
    </lineage>
</organism>
<keyword evidence="9" id="KW-1185">Reference proteome</keyword>
<dbReference type="CDD" id="cd08168">
    <property type="entry name" value="Cytochrom_C3"/>
    <property type="match status" value="1"/>
</dbReference>
<dbReference type="KEGG" id="dfl:DFE_0062"/>
<evidence type="ECO:0000313" key="9">
    <source>
        <dbReference type="Proteomes" id="UP000269883"/>
    </source>
</evidence>
<feature type="binding site" description="axial binding residue" evidence="6">
    <location>
        <position position="99"/>
    </location>
    <ligand>
        <name>heme c</name>
        <dbReference type="ChEBI" id="CHEBI:61717"/>
        <label>1</label>
    </ligand>
    <ligandPart>
        <name>Fe</name>
        <dbReference type="ChEBI" id="CHEBI:18248"/>
    </ligandPart>
</feature>
<feature type="binding site" description="axial binding residue" evidence="6">
    <location>
        <position position="102"/>
    </location>
    <ligand>
        <name>heme c</name>
        <dbReference type="ChEBI" id="CHEBI:61717"/>
        <label>1</label>
    </ligand>
    <ligandPart>
        <name>Fe</name>
        <dbReference type="ChEBI" id="CHEBI:18248"/>
    </ligandPart>
</feature>
<accession>A0A2Z6AU87</accession>
<dbReference type="Gene3D" id="3.90.10.10">
    <property type="entry name" value="Cytochrome C3"/>
    <property type="match status" value="1"/>
</dbReference>
<feature type="binding site" description="axial binding residue" evidence="6">
    <location>
        <position position="57"/>
    </location>
    <ligand>
        <name>heme c</name>
        <dbReference type="ChEBI" id="CHEBI:61717"/>
        <label>1</label>
    </ligand>
    <ligandPart>
        <name>Fe</name>
        <dbReference type="ChEBI" id="CHEBI:18248"/>
    </ligandPart>
</feature>
<dbReference type="EMBL" id="AP017378">
    <property type="protein sequence ID" value="BBD06788.1"/>
    <property type="molecule type" value="Genomic_DNA"/>
</dbReference>
<dbReference type="AlphaFoldDB" id="A0A2Z6AU87"/>
<dbReference type="Pfam" id="PF02085">
    <property type="entry name" value="Cytochrom_CIII"/>
    <property type="match status" value="1"/>
</dbReference>
<evidence type="ECO:0000313" key="8">
    <source>
        <dbReference type="EMBL" id="BBD06788.1"/>
    </source>
</evidence>
<keyword evidence="4" id="KW-0249">Electron transport</keyword>
<comment type="cofactor">
    <cofactor evidence="6">
        <name>heme c</name>
        <dbReference type="ChEBI" id="CHEBI:61717"/>
    </cofactor>
    <text evidence="6">Binds 4 heme c groups covalently per monomer.</text>
</comment>
<keyword evidence="2 6" id="KW-0349">Heme</keyword>
<feature type="binding site" description="axial binding residue" evidence="6">
    <location>
        <position position="56"/>
    </location>
    <ligand>
        <name>heme c</name>
        <dbReference type="ChEBI" id="CHEBI:61717"/>
        <label>1</label>
    </ligand>
    <ligandPart>
        <name>Fe</name>
        <dbReference type="ChEBI" id="CHEBI:18248"/>
    </ligandPart>
</feature>
<evidence type="ECO:0000256" key="1">
    <source>
        <dbReference type="ARBA" id="ARBA00022448"/>
    </source>
</evidence>
<evidence type="ECO:0000259" key="7">
    <source>
        <dbReference type="Pfam" id="PF02085"/>
    </source>
</evidence>
<feature type="binding site" description="covalent" evidence="6">
    <location>
        <position position="117"/>
    </location>
    <ligand>
        <name>heme c</name>
        <dbReference type="ChEBI" id="CHEBI:61717"/>
        <label>3</label>
    </ligand>
</feature>
<feature type="binding site" description="axial binding residue" evidence="6">
    <location>
        <position position="74"/>
    </location>
    <ligand>
        <name>heme c</name>
        <dbReference type="ChEBI" id="CHEBI:61717"/>
        <label>1</label>
    </ligand>
    <ligandPart>
        <name>Fe</name>
        <dbReference type="ChEBI" id="CHEBI:18248"/>
    </ligandPart>
</feature>
<feature type="binding site" description="axial binding residue" evidence="6">
    <location>
        <position position="44"/>
    </location>
    <ligand>
        <name>heme c</name>
        <dbReference type="ChEBI" id="CHEBI:61717"/>
        <label>1</label>
    </ligand>
    <ligandPart>
        <name>Fe</name>
        <dbReference type="ChEBI" id="CHEBI:18248"/>
    </ligandPart>
</feature>
<dbReference type="SUPFAM" id="SSF48695">
    <property type="entry name" value="Multiheme cytochromes"/>
    <property type="match status" value="1"/>
</dbReference>
<dbReference type="GO" id="GO:0020037">
    <property type="term" value="F:heme binding"/>
    <property type="evidence" value="ECO:0007669"/>
    <property type="project" value="InterPro"/>
</dbReference>
<dbReference type="InterPro" id="IPR020942">
    <property type="entry name" value="Cyt_c_III_dom"/>
</dbReference>
<evidence type="ECO:0000256" key="3">
    <source>
        <dbReference type="ARBA" id="ARBA00022723"/>
    </source>
</evidence>
<feature type="binding site" description="axial binding residue" evidence="6">
    <location>
        <position position="103"/>
    </location>
    <ligand>
        <name>heme c</name>
        <dbReference type="ChEBI" id="CHEBI:61717"/>
        <label>1</label>
    </ligand>
    <ligandPart>
        <name>Fe</name>
        <dbReference type="ChEBI" id="CHEBI:18248"/>
    </ligandPart>
</feature>
<dbReference type="GO" id="GO:0046872">
    <property type="term" value="F:metal ion binding"/>
    <property type="evidence" value="ECO:0007669"/>
    <property type="project" value="UniProtKB-KW"/>
</dbReference>
<dbReference type="GO" id="GO:0009055">
    <property type="term" value="F:electron transfer activity"/>
    <property type="evidence" value="ECO:0007669"/>
    <property type="project" value="InterPro"/>
</dbReference>
<gene>
    <name evidence="8" type="ORF">DFE_0062</name>
</gene>
<keyword evidence="1" id="KW-0813">Transport</keyword>
<dbReference type="InterPro" id="IPR036280">
    <property type="entry name" value="Multihaem_cyt_sf"/>
</dbReference>
<feature type="binding site" description="axial binding residue" evidence="6">
    <location>
        <position position="52"/>
    </location>
    <ligand>
        <name>heme c</name>
        <dbReference type="ChEBI" id="CHEBI:61717"/>
        <label>1</label>
    </ligand>
    <ligandPart>
        <name>Fe</name>
        <dbReference type="ChEBI" id="CHEBI:18248"/>
    </ligandPart>
</feature>
<proteinExistence type="predicted"/>
<feature type="binding site" description="axial binding residue" evidence="6">
    <location>
        <position position="68"/>
    </location>
    <ligand>
        <name>heme c</name>
        <dbReference type="ChEBI" id="CHEBI:61717"/>
        <label>1</label>
    </ligand>
    <ligandPart>
        <name>Fe</name>
        <dbReference type="ChEBI" id="CHEBI:18248"/>
    </ligandPart>
</feature>
<dbReference type="InterPro" id="IPR002322">
    <property type="entry name" value="Cyt_c_III"/>
</dbReference>
<feature type="binding site" description="axial binding residue" evidence="6">
    <location>
        <position position="73"/>
    </location>
    <ligand>
        <name>heme c</name>
        <dbReference type="ChEBI" id="CHEBI:61717"/>
        <label>1</label>
    </ligand>
    <ligandPart>
        <name>Fe</name>
        <dbReference type="ChEBI" id="CHEBI:18248"/>
    </ligandPart>
</feature>
<evidence type="ECO:0000256" key="6">
    <source>
        <dbReference type="PIRSR" id="PIRSR602322-1"/>
    </source>
</evidence>
<dbReference type="PRINTS" id="PR00609">
    <property type="entry name" value="CYTOCHROMEC3"/>
</dbReference>
<evidence type="ECO:0000256" key="5">
    <source>
        <dbReference type="ARBA" id="ARBA00023004"/>
    </source>
</evidence>
<dbReference type="OrthoDB" id="5418612at2"/>